<dbReference type="Gene3D" id="3.40.50.150">
    <property type="entry name" value="Vaccinia Virus protein VP39"/>
    <property type="match status" value="1"/>
</dbReference>
<evidence type="ECO:0000256" key="1">
    <source>
        <dbReference type="ARBA" id="ARBA00022603"/>
    </source>
</evidence>
<keyword evidence="1" id="KW-0489">Methyltransferase</keyword>
<name>A0ABN7W245_GIGMA</name>
<evidence type="ECO:0000313" key="6">
    <source>
        <dbReference type="Proteomes" id="UP000789901"/>
    </source>
</evidence>
<evidence type="ECO:0000256" key="2">
    <source>
        <dbReference type="ARBA" id="ARBA00022679"/>
    </source>
</evidence>
<feature type="domain" description="Methyltransferase" evidence="4">
    <location>
        <begin position="84"/>
        <end position="175"/>
    </location>
</feature>
<dbReference type="EMBL" id="CAJVQB010028744">
    <property type="protein sequence ID" value="CAG8812980.1"/>
    <property type="molecule type" value="Genomic_DNA"/>
</dbReference>
<dbReference type="InterPro" id="IPR023576">
    <property type="entry name" value="UbiE/COQ5_MeTrFase_CS"/>
</dbReference>
<dbReference type="InterPro" id="IPR029063">
    <property type="entry name" value="SAM-dependent_MTases_sf"/>
</dbReference>
<keyword evidence="6" id="KW-1185">Reference proteome</keyword>
<gene>
    <name evidence="5" type="ORF">GMARGA_LOCUS25673</name>
</gene>
<evidence type="ECO:0000313" key="5">
    <source>
        <dbReference type="EMBL" id="CAG8812980.1"/>
    </source>
</evidence>
<dbReference type="CDD" id="cd02440">
    <property type="entry name" value="AdoMet_MTases"/>
    <property type="match status" value="1"/>
</dbReference>
<dbReference type="SUPFAM" id="SSF53335">
    <property type="entry name" value="S-adenosyl-L-methionine-dependent methyltransferases"/>
    <property type="match status" value="1"/>
</dbReference>
<feature type="non-terminal residue" evidence="5">
    <location>
        <position position="1"/>
    </location>
</feature>
<dbReference type="Proteomes" id="UP000789901">
    <property type="component" value="Unassembled WGS sequence"/>
</dbReference>
<dbReference type="PANTHER" id="PTHR43591">
    <property type="entry name" value="METHYLTRANSFERASE"/>
    <property type="match status" value="1"/>
</dbReference>
<evidence type="ECO:0000259" key="4">
    <source>
        <dbReference type="Pfam" id="PF13649"/>
    </source>
</evidence>
<comment type="caution">
    <text evidence="5">The sequence shown here is derived from an EMBL/GenBank/DDBJ whole genome shotgun (WGS) entry which is preliminary data.</text>
</comment>
<organism evidence="5 6">
    <name type="scientific">Gigaspora margarita</name>
    <dbReference type="NCBI Taxonomy" id="4874"/>
    <lineage>
        <taxon>Eukaryota</taxon>
        <taxon>Fungi</taxon>
        <taxon>Fungi incertae sedis</taxon>
        <taxon>Mucoromycota</taxon>
        <taxon>Glomeromycotina</taxon>
        <taxon>Glomeromycetes</taxon>
        <taxon>Diversisporales</taxon>
        <taxon>Gigasporaceae</taxon>
        <taxon>Gigaspora</taxon>
    </lineage>
</organism>
<keyword evidence="3" id="KW-0949">S-adenosyl-L-methionine</keyword>
<evidence type="ECO:0000256" key="3">
    <source>
        <dbReference type="ARBA" id="ARBA00022691"/>
    </source>
</evidence>
<proteinExistence type="predicted"/>
<accession>A0ABN7W245</accession>
<dbReference type="PROSITE" id="PS01184">
    <property type="entry name" value="UBIE_2"/>
    <property type="match status" value="1"/>
</dbReference>
<dbReference type="PANTHER" id="PTHR43591:SF24">
    <property type="entry name" value="2-METHOXY-6-POLYPRENYL-1,4-BENZOQUINOL METHYLASE, MITOCHONDRIAL"/>
    <property type="match status" value="1"/>
</dbReference>
<sequence>FTIGCLSSKLSEKGNTINSQNTQTEFRYVDGRRFHNLESAVYPLSNDDDESDRLHMQHFLIRYIWQNNFSAPIEHILNDPNTKILDVGCGSALWSFDMATKYPLINVFGLDISPNQAVTIKPKNFTFIKANVLEGIPFEDDTFDYVFQRYLLGGYTKEKWPDAINEIVRVLKPDGFLEIMEPSMLHNVGPATNRLCETGTDPFAAEKLVKYAQSQGQLENIREEIRECHHGTNSSDADLKFKYDELIKISEKELFEYDTYFYQVRVYANKIVNNNSE</sequence>
<keyword evidence="2" id="KW-0808">Transferase</keyword>
<reference evidence="5 6" key="1">
    <citation type="submission" date="2021-06" db="EMBL/GenBank/DDBJ databases">
        <authorList>
            <person name="Kallberg Y."/>
            <person name="Tangrot J."/>
            <person name="Rosling A."/>
        </authorList>
    </citation>
    <scope>NUCLEOTIDE SEQUENCE [LARGE SCALE GENOMIC DNA]</scope>
    <source>
        <strain evidence="5 6">120-4 pot B 10/14</strain>
    </source>
</reference>
<protein>
    <submittedName>
        <fullName evidence="5">33501_t:CDS:1</fullName>
    </submittedName>
</protein>
<dbReference type="Pfam" id="PF13649">
    <property type="entry name" value="Methyltransf_25"/>
    <property type="match status" value="1"/>
</dbReference>
<dbReference type="InterPro" id="IPR041698">
    <property type="entry name" value="Methyltransf_25"/>
</dbReference>